<proteinExistence type="predicted"/>
<sequence length="94" mass="10955">MELGHSPRSHYVKSTGHVSKLTKEDNVRMLHAELRKKKKDANIGKACLAEKYKTAKLLSTRSNWLTPLKRRITLRRIMFWMKLSGATLLLNRDH</sequence>
<gene>
    <name evidence="1" type="ORF">ANE_LOCUS11858</name>
</gene>
<dbReference type="AlphaFoldDB" id="A0A565BJA9"/>
<protein>
    <submittedName>
        <fullName evidence="1">Uncharacterized protein</fullName>
    </submittedName>
</protein>
<name>A0A565BJA9_9BRAS</name>
<dbReference type="Proteomes" id="UP000489600">
    <property type="component" value="Unassembled WGS sequence"/>
</dbReference>
<organism evidence="1 2">
    <name type="scientific">Arabis nemorensis</name>
    <dbReference type="NCBI Taxonomy" id="586526"/>
    <lineage>
        <taxon>Eukaryota</taxon>
        <taxon>Viridiplantae</taxon>
        <taxon>Streptophyta</taxon>
        <taxon>Embryophyta</taxon>
        <taxon>Tracheophyta</taxon>
        <taxon>Spermatophyta</taxon>
        <taxon>Magnoliopsida</taxon>
        <taxon>eudicotyledons</taxon>
        <taxon>Gunneridae</taxon>
        <taxon>Pentapetalae</taxon>
        <taxon>rosids</taxon>
        <taxon>malvids</taxon>
        <taxon>Brassicales</taxon>
        <taxon>Brassicaceae</taxon>
        <taxon>Arabideae</taxon>
        <taxon>Arabis</taxon>
    </lineage>
</organism>
<dbReference type="EMBL" id="CABITT030000004">
    <property type="protein sequence ID" value="VVB01414.1"/>
    <property type="molecule type" value="Genomic_DNA"/>
</dbReference>
<evidence type="ECO:0000313" key="2">
    <source>
        <dbReference type="Proteomes" id="UP000489600"/>
    </source>
</evidence>
<accession>A0A565BJA9</accession>
<comment type="caution">
    <text evidence="1">The sequence shown here is derived from an EMBL/GenBank/DDBJ whole genome shotgun (WGS) entry which is preliminary data.</text>
</comment>
<evidence type="ECO:0000313" key="1">
    <source>
        <dbReference type="EMBL" id="VVB01414.1"/>
    </source>
</evidence>
<reference evidence="1" key="1">
    <citation type="submission" date="2019-07" db="EMBL/GenBank/DDBJ databases">
        <authorList>
            <person name="Dittberner H."/>
        </authorList>
    </citation>
    <scope>NUCLEOTIDE SEQUENCE [LARGE SCALE GENOMIC DNA]</scope>
</reference>
<keyword evidence="2" id="KW-1185">Reference proteome</keyword>